<accession>A0A0N8GEB5</accession>
<gene>
    <name evidence="2" type="ORF">ABB55_01500</name>
</gene>
<dbReference type="RefSeq" id="WP_054357220.1">
    <property type="nucleotide sequence ID" value="NZ_LJYW01000001.1"/>
</dbReference>
<dbReference type="AlphaFoldDB" id="A0A0N8GEB5"/>
<evidence type="ECO:0008006" key="4">
    <source>
        <dbReference type="Google" id="ProtNLM"/>
    </source>
</evidence>
<keyword evidence="3" id="KW-1185">Reference proteome</keyword>
<organism evidence="2 3">
    <name type="scientific">Prosthecodimorpha hirschii</name>
    <dbReference type="NCBI Taxonomy" id="665126"/>
    <lineage>
        <taxon>Bacteria</taxon>
        <taxon>Pseudomonadati</taxon>
        <taxon>Pseudomonadota</taxon>
        <taxon>Alphaproteobacteria</taxon>
        <taxon>Hyphomicrobiales</taxon>
        <taxon>Ancalomicrobiaceae</taxon>
        <taxon>Prosthecodimorpha</taxon>
    </lineage>
</organism>
<keyword evidence="1" id="KW-0732">Signal</keyword>
<feature type="chain" id="PRO_5006025655" description="AsmA-like C-terminal domain-containing protein" evidence="1">
    <location>
        <begin position="35"/>
        <end position="667"/>
    </location>
</feature>
<reference evidence="2 3" key="1">
    <citation type="submission" date="2015-09" db="EMBL/GenBank/DDBJ databases">
        <authorList>
            <consortium name="Swine Surveillance"/>
        </authorList>
    </citation>
    <scope>NUCLEOTIDE SEQUENCE [LARGE SCALE GENOMIC DNA]</scope>
    <source>
        <strain evidence="2 3">16</strain>
    </source>
</reference>
<name>A0A0N8GEB5_9HYPH</name>
<feature type="signal peptide" evidence="1">
    <location>
        <begin position="1"/>
        <end position="34"/>
    </location>
</feature>
<protein>
    <recommendedName>
        <fullName evidence="4">AsmA-like C-terminal domain-containing protein</fullName>
    </recommendedName>
</protein>
<sequence length="667" mass="70923">MFHSPPPSKPAVLRRAGAILLAALAVGSSRPAAAETADDIVRSWLETLRATGLTVETGAITYQPGADTVEVRDLKVTTRSIGALPALVQRTPSVFFAGLAKSPDGVISAKSIVIAASAGQSEDGRISIAIGGLDAADVVMPKSPDVSYDPNRPFSAQLIYLRALLGARASTARIGRFDIAMTPKEGQSVSVSYDGLTLVGLADGKIERVTSGAGRITSTLRDPKAGAPVDFDIRIGSAQISGYDFGAYLHIVDDAAYVNGRGDGVWRQLQASASAEGISVSAGPAEFSIAKAEIGSFELRQFDTPISGILDQIMVDPKYFEKDPASAMKFGLGYLGAFRIKSYSLEGWNIKAQELDRFRMGRLAFKDFSGAGLGEFSLEGLDAAGKGNIIRVGRFSFGDLVFPSRAAFEEAFLAATTGGQVDPQSVIPTLGFIKLDNVEVSPARKERIALGSYALDLAGYVKAIPTSVRMTLKNLSVPASYVEDRKGREALLAFGYDRIDLSGEIDARWDEASTDLTLNTARLSMAGAGSLFATLALGNLPRAVFEDPKAAQQYLVGLLLKSVSFGYTDDSLADRGLKFAAVKMKQSPDVLRNQALAGLQFVLAEVRDPERNRRMVDAVTAFVRNPKSLTISSKLTAALPIVQIIGTAQARPQSLPDLLMLDAEANQ</sequence>
<reference evidence="2 3" key="2">
    <citation type="submission" date="2015-10" db="EMBL/GenBank/DDBJ databases">
        <title>Draft Genome Sequence of Prosthecomicrobium hirschii ATCC 27832.</title>
        <authorList>
            <person name="Daniel J."/>
            <person name="Givan S.A."/>
            <person name="Brun Y.V."/>
            <person name="Brown P.J."/>
        </authorList>
    </citation>
    <scope>NUCLEOTIDE SEQUENCE [LARGE SCALE GENOMIC DNA]</scope>
    <source>
        <strain evidence="2 3">16</strain>
    </source>
</reference>
<comment type="caution">
    <text evidence="2">The sequence shown here is derived from an EMBL/GenBank/DDBJ whole genome shotgun (WGS) entry which is preliminary data.</text>
</comment>
<dbReference type="EMBL" id="LJYW01000001">
    <property type="protein sequence ID" value="KPL51057.1"/>
    <property type="molecule type" value="Genomic_DNA"/>
</dbReference>
<dbReference type="STRING" id="665126.ABB55_01500"/>
<evidence type="ECO:0000313" key="2">
    <source>
        <dbReference type="EMBL" id="KPL51057.1"/>
    </source>
</evidence>
<evidence type="ECO:0000256" key="1">
    <source>
        <dbReference type="SAM" id="SignalP"/>
    </source>
</evidence>
<dbReference type="Proteomes" id="UP000048984">
    <property type="component" value="Unassembled WGS sequence"/>
</dbReference>
<proteinExistence type="predicted"/>
<evidence type="ECO:0000313" key="3">
    <source>
        <dbReference type="Proteomes" id="UP000048984"/>
    </source>
</evidence>